<evidence type="ECO:0000256" key="2">
    <source>
        <dbReference type="ARBA" id="ARBA00022448"/>
    </source>
</evidence>
<dbReference type="SUPFAM" id="SSF52540">
    <property type="entry name" value="P-loop containing nucleoside triphosphate hydrolases"/>
    <property type="match status" value="1"/>
</dbReference>
<dbReference type="CDD" id="cd18548">
    <property type="entry name" value="ABC_6TM_Tm287_like"/>
    <property type="match status" value="1"/>
</dbReference>
<comment type="subcellular location">
    <subcellularLocation>
        <location evidence="1">Cell membrane</location>
        <topology evidence="1">Multi-pass membrane protein</topology>
    </subcellularLocation>
</comment>
<dbReference type="EMBL" id="CZKB01000005">
    <property type="protein sequence ID" value="CUR57514.1"/>
    <property type="molecule type" value="Genomic_DNA"/>
</dbReference>
<dbReference type="Gene3D" id="3.40.50.300">
    <property type="entry name" value="P-loop containing nucleotide triphosphate hydrolases"/>
    <property type="match status" value="1"/>
</dbReference>
<evidence type="ECO:0000259" key="10">
    <source>
        <dbReference type="PROSITE" id="PS50893"/>
    </source>
</evidence>
<dbReference type="PROSITE" id="PS50893">
    <property type="entry name" value="ABC_TRANSPORTER_2"/>
    <property type="match status" value="1"/>
</dbReference>
<dbReference type="GO" id="GO:0015421">
    <property type="term" value="F:ABC-type oligopeptide transporter activity"/>
    <property type="evidence" value="ECO:0007669"/>
    <property type="project" value="TreeGrafter"/>
</dbReference>
<dbReference type="InterPro" id="IPR003439">
    <property type="entry name" value="ABC_transporter-like_ATP-bd"/>
</dbReference>
<dbReference type="InterPro" id="IPR036640">
    <property type="entry name" value="ABC1_TM_sf"/>
</dbReference>
<evidence type="ECO:0000256" key="6">
    <source>
        <dbReference type="ARBA" id="ARBA00022840"/>
    </source>
</evidence>
<dbReference type="InterPro" id="IPR017871">
    <property type="entry name" value="ABC_transporter-like_CS"/>
</dbReference>
<dbReference type="InterPro" id="IPR011527">
    <property type="entry name" value="ABC1_TM_dom"/>
</dbReference>
<dbReference type="FunFam" id="3.40.50.300:FF:000854">
    <property type="entry name" value="Multidrug ABC transporter ATP-binding protein"/>
    <property type="match status" value="1"/>
</dbReference>
<organism evidence="12">
    <name type="scientific">metagenome</name>
    <dbReference type="NCBI Taxonomy" id="256318"/>
    <lineage>
        <taxon>unclassified sequences</taxon>
        <taxon>metagenomes</taxon>
    </lineage>
</organism>
<feature type="transmembrane region" description="Helical" evidence="9">
    <location>
        <begin position="12"/>
        <end position="34"/>
    </location>
</feature>
<feature type="domain" description="ABC transmembrane type-1" evidence="11">
    <location>
        <begin position="18"/>
        <end position="300"/>
    </location>
</feature>
<dbReference type="GO" id="GO:0005886">
    <property type="term" value="C:plasma membrane"/>
    <property type="evidence" value="ECO:0007669"/>
    <property type="project" value="UniProtKB-SubCell"/>
</dbReference>
<feature type="transmembrane region" description="Helical" evidence="9">
    <location>
        <begin position="157"/>
        <end position="176"/>
    </location>
</feature>
<dbReference type="Gene3D" id="1.20.1560.10">
    <property type="entry name" value="ABC transporter type 1, transmembrane domain"/>
    <property type="match status" value="1"/>
</dbReference>
<keyword evidence="4 9" id="KW-0812">Transmembrane</keyword>
<dbReference type="GO" id="GO:0016887">
    <property type="term" value="F:ATP hydrolysis activity"/>
    <property type="evidence" value="ECO:0007669"/>
    <property type="project" value="InterPro"/>
</dbReference>
<feature type="transmembrane region" description="Helical" evidence="9">
    <location>
        <begin position="54"/>
        <end position="78"/>
    </location>
</feature>
<reference evidence="12" key="1">
    <citation type="submission" date="2015-08" db="EMBL/GenBank/DDBJ databases">
        <authorList>
            <person name="Babu N.S."/>
            <person name="Beckwith C.J."/>
            <person name="Beseler K.G."/>
            <person name="Brison A."/>
            <person name="Carone J.V."/>
            <person name="Caskin T.P."/>
            <person name="Diamond M."/>
            <person name="Durham M.E."/>
            <person name="Foxe J.M."/>
            <person name="Go M."/>
            <person name="Henderson B.A."/>
            <person name="Jones I.B."/>
            <person name="McGettigan J.A."/>
            <person name="Micheletti S.J."/>
            <person name="Nasrallah M.E."/>
            <person name="Ortiz D."/>
            <person name="Piller C.R."/>
            <person name="Privatt S.R."/>
            <person name="Schneider S.L."/>
            <person name="Sharp S."/>
            <person name="Smith T.C."/>
            <person name="Stanton J.D."/>
            <person name="Ullery H.E."/>
            <person name="Wilson R.J."/>
            <person name="Serrano M.G."/>
            <person name="Buck G."/>
            <person name="Lee V."/>
            <person name="Wang Y."/>
            <person name="Carvalho R."/>
            <person name="Voegtly L."/>
            <person name="Shi R."/>
            <person name="Duckworth R."/>
            <person name="Johnson A."/>
            <person name="Loviza R."/>
            <person name="Walstead R."/>
            <person name="Shah Z."/>
            <person name="Kiflezghi M."/>
            <person name="Wade K."/>
            <person name="Ball S.L."/>
            <person name="Bradley K.W."/>
            <person name="Asai D.J."/>
            <person name="Bowman C.A."/>
            <person name="Russell D.A."/>
            <person name="Pope W.H."/>
            <person name="Jacobs-Sera D."/>
            <person name="Hendrix R.W."/>
            <person name="Hatfull G.F."/>
        </authorList>
    </citation>
    <scope>NUCLEOTIDE SEQUENCE</scope>
</reference>
<evidence type="ECO:0000313" key="12">
    <source>
        <dbReference type="EMBL" id="CUR57514.1"/>
    </source>
</evidence>
<feature type="transmembrane region" description="Helical" evidence="9">
    <location>
        <begin position="127"/>
        <end position="151"/>
    </location>
</feature>
<dbReference type="SUPFAM" id="SSF90123">
    <property type="entry name" value="ABC transporter transmembrane region"/>
    <property type="match status" value="1"/>
</dbReference>
<evidence type="ECO:0000256" key="3">
    <source>
        <dbReference type="ARBA" id="ARBA00022475"/>
    </source>
</evidence>
<evidence type="ECO:0000256" key="7">
    <source>
        <dbReference type="ARBA" id="ARBA00022989"/>
    </source>
</evidence>
<keyword evidence="6" id="KW-0067">ATP-binding</keyword>
<evidence type="ECO:0000256" key="4">
    <source>
        <dbReference type="ARBA" id="ARBA00022692"/>
    </source>
</evidence>
<dbReference type="AlphaFoldDB" id="A0A2P2C675"/>
<feature type="domain" description="ABC transporter" evidence="10">
    <location>
        <begin position="334"/>
        <end position="569"/>
    </location>
</feature>
<dbReference type="PANTHER" id="PTHR43394">
    <property type="entry name" value="ATP-DEPENDENT PERMEASE MDL1, MITOCHONDRIAL"/>
    <property type="match status" value="1"/>
</dbReference>
<gene>
    <name evidence="12" type="ORF">NOCA1130068</name>
</gene>
<dbReference type="PROSITE" id="PS50929">
    <property type="entry name" value="ABC_TM1F"/>
    <property type="match status" value="1"/>
</dbReference>
<feature type="transmembrane region" description="Helical" evidence="9">
    <location>
        <begin position="240"/>
        <end position="260"/>
    </location>
</feature>
<keyword evidence="5" id="KW-0547">Nucleotide-binding</keyword>
<accession>A0A2P2C675</accession>
<dbReference type="Pfam" id="PF00005">
    <property type="entry name" value="ABC_tran"/>
    <property type="match status" value="1"/>
</dbReference>
<name>A0A2P2C675_9ZZZZ</name>
<evidence type="ECO:0000256" key="1">
    <source>
        <dbReference type="ARBA" id="ARBA00004651"/>
    </source>
</evidence>
<protein>
    <submittedName>
        <fullName evidence="12">Uncharacterized protein</fullName>
    </submittedName>
</protein>
<keyword evidence="7 9" id="KW-1133">Transmembrane helix</keyword>
<evidence type="ECO:0000259" key="11">
    <source>
        <dbReference type="PROSITE" id="PS50929"/>
    </source>
</evidence>
<keyword evidence="3" id="KW-1003">Cell membrane</keyword>
<dbReference type="FunFam" id="1.20.1560.10:FF:000040">
    <property type="entry name" value="Multidrug ABC transporter ATP-binding protein"/>
    <property type="match status" value="1"/>
</dbReference>
<dbReference type="PANTHER" id="PTHR43394:SF1">
    <property type="entry name" value="ATP-BINDING CASSETTE SUB-FAMILY B MEMBER 10, MITOCHONDRIAL"/>
    <property type="match status" value="1"/>
</dbReference>
<keyword evidence="8 9" id="KW-0472">Membrane</keyword>
<feature type="transmembrane region" description="Helical" evidence="9">
    <location>
        <begin position="280"/>
        <end position="298"/>
    </location>
</feature>
<dbReference type="Pfam" id="PF00664">
    <property type="entry name" value="ABC_membrane"/>
    <property type="match status" value="1"/>
</dbReference>
<dbReference type="InterPro" id="IPR027417">
    <property type="entry name" value="P-loop_NTPase"/>
</dbReference>
<keyword evidence="2" id="KW-0813">Transport</keyword>
<dbReference type="InterPro" id="IPR003593">
    <property type="entry name" value="AAA+_ATPase"/>
</dbReference>
<evidence type="ECO:0000256" key="9">
    <source>
        <dbReference type="SAM" id="Phobius"/>
    </source>
</evidence>
<proteinExistence type="predicted"/>
<dbReference type="SMART" id="SM00382">
    <property type="entry name" value="AAA"/>
    <property type="match status" value="1"/>
</dbReference>
<dbReference type="PROSITE" id="PS00211">
    <property type="entry name" value="ABC_TRANSPORTER_1"/>
    <property type="match status" value="1"/>
</dbReference>
<evidence type="ECO:0000256" key="8">
    <source>
        <dbReference type="ARBA" id="ARBA00023136"/>
    </source>
</evidence>
<evidence type="ECO:0000256" key="5">
    <source>
        <dbReference type="ARBA" id="ARBA00022741"/>
    </source>
</evidence>
<sequence>MLLRLVRTYLKPYAAPLAAVVALQFVGTMAALYLPSLNADIIDRGVVTGDTDYIMRHGGLMLAVSLVQILCSIAAVWFSARNAMGFGRDLRAAIFHRVGSFSTREVQQFGAPSLITRETNDVQQVQMLVLMGGTLMVAAPIMMVGGIIMAAREDVGLSWLVLAVVPVLGAAIGLIVRRMVPSFRVMQDRIDEVNRLLREQITGVRVVRAFVREEHETARFGDANQQLTDVAIRAGRWQSAMFPTVMIVANVATVGVLWFGGHRVEDGHMEVGALTAYISYLMQIVMSVMMAMFMLMMVPRASVCADRITEVLDTESSVVPPSDPVTRLPERLTLALDDVTFSYPGADQPVLRAVGLAAAPGETVAIVGSTGAGKSTLLNLVPRLVDVTGGAVRVGDVDVRDLDPETLWSRIGLVPQKAFLFRGTVADNLRYGKPDATEDEMWAALEIAQAKDFVEAMPDGLQAEITQGGSSLSGGQRQRMAIARAVVRRPDIYLFDDSFSALDLTTDARLRAALRPVTRESTVVIVAQRVATIRHADRIVVMEDGAVVGTGTHDELLDTCATYREIVESQLTAEEVA</sequence>
<dbReference type="GO" id="GO:0005524">
    <property type="term" value="F:ATP binding"/>
    <property type="evidence" value="ECO:0007669"/>
    <property type="project" value="UniProtKB-KW"/>
</dbReference>
<dbReference type="InterPro" id="IPR039421">
    <property type="entry name" value="Type_1_exporter"/>
</dbReference>